<sequence length="291" mass="31134">MADWGHLSSVPATRPDVRYPFDLIIASAILLLILVAVAIGLCVMHFCAPNYPDSSGVGSVCCHSGGPTTVWHRLSCCSSRVASWDGRVAKHHLLKEHPIEEVDGSEVDGIETTPASRLPSKLSTSGRSVVHSFGPPSRHRAFITGLLRRKLSGLLSSGRSRLSKRHFHMRQAPVTGIHTEAPVLGPPFTPWASCGSVHPSGMGFYCPGQLPYHLLTTSNQAYPLPSQTTLSSSLPPGSVCSGGWCLSPSRGCQPHETCRFATSPTVLTPGNVTEAGRIMLESVLTNSVCYM</sequence>
<keyword evidence="4" id="KW-1185">Reference proteome</keyword>
<feature type="region of interest" description="Disordered" evidence="1">
    <location>
        <begin position="113"/>
        <end position="132"/>
    </location>
</feature>
<proteinExistence type="predicted"/>
<evidence type="ECO:0000256" key="1">
    <source>
        <dbReference type="SAM" id="MobiDB-lite"/>
    </source>
</evidence>
<evidence type="ECO:0000256" key="2">
    <source>
        <dbReference type="SAM" id="Phobius"/>
    </source>
</evidence>
<keyword evidence="2" id="KW-0472">Membrane</keyword>
<organism evidence="3 4">
    <name type="scientific">Protopolystoma xenopodis</name>
    <dbReference type="NCBI Taxonomy" id="117903"/>
    <lineage>
        <taxon>Eukaryota</taxon>
        <taxon>Metazoa</taxon>
        <taxon>Spiralia</taxon>
        <taxon>Lophotrochozoa</taxon>
        <taxon>Platyhelminthes</taxon>
        <taxon>Monogenea</taxon>
        <taxon>Polyopisthocotylea</taxon>
        <taxon>Polystomatidea</taxon>
        <taxon>Polystomatidae</taxon>
        <taxon>Protopolystoma</taxon>
    </lineage>
</organism>
<evidence type="ECO:0000313" key="4">
    <source>
        <dbReference type="Proteomes" id="UP000784294"/>
    </source>
</evidence>
<reference evidence="3" key="1">
    <citation type="submission" date="2018-11" db="EMBL/GenBank/DDBJ databases">
        <authorList>
            <consortium name="Pathogen Informatics"/>
        </authorList>
    </citation>
    <scope>NUCLEOTIDE SEQUENCE</scope>
</reference>
<keyword evidence="2" id="KW-1133">Transmembrane helix</keyword>
<gene>
    <name evidence="3" type="ORF">PXEA_LOCUS7061</name>
</gene>
<name>A0A448WK06_9PLAT</name>
<keyword evidence="2" id="KW-0812">Transmembrane</keyword>
<protein>
    <submittedName>
        <fullName evidence="3">Uncharacterized protein</fullName>
    </submittedName>
</protein>
<dbReference type="EMBL" id="CAAALY010018328">
    <property type="protein sequence ID" value="VEL13621.1"/>
    <property type="molecule type" value="Genomic_DNA"/>
</dbReference>
<dbReference type="Proteomes" id="UP000784294">
    <property type="component" value="Unassembled WGS sequence"/>
</dbReference>
<feature type="transmembrane region" description="Helical" evidence="2">
    <location>
        <begin position="21"/>
        <end position="46"/>
    </location>
</feature>
<accession>A0A448WK06</accession>
<evidence type="ECO:0000313" key="3">
    <source>
        <dbReference type="EMBL" id="VEL13621.1"/>
    </source>
</evidence>
<dbReference type="AlphaFoldDB" id="A0A448WK06"/>
<comment type="caution">
    <text evidence="3">The sequence shown here is derived from an EMBL/GenBank/DDBJ whole genome shotgun (WGS) entry which is preliminary data.</text>
</comment>